<dbReference type="Gene3D" id="1.10.287.3700">
    <property type="match status" value="1"/>
</dbReference>
<evidence type="ECO:0000256" key="11">
    <source>
        <dbReference type="SAM" id="MobiDB-lite"/>
    </source>
</evidence>
<comment type="caution">
    <text evidence="9">Lacks conserved residue(s) required for the propagation of feature annotation.</text>
</comment>
<dbReference type="Gene3D" id="1.20.5.5160">
    <property type="match status" value="1"/>
</dbReference>
<feature type="region of interest" description="Knob domain" evidence="9">
    <location>
        <begin position="674"/>
        <end position="768"/>
    </location>
</feature>
<gene>
    <name evidence="9" type="primary">PAN3</name>
</gene>
<dbReference type="InterPro" id="IPR030844">
    <property type="entry name" value="PAN3"/>
</dbReference>
<dbReference type="AlphaFoldDB" id="A0A7M7JFB4"/>
<dbReference type="InterPro" id="IPR011009">
    <property type="entry name" value="Kinase-like_dom_sf"/>
</dbReference>
<dbReference type="GO" id="GO:0005524">
    <property type="term" value="F:ATP binding"/>
    <property type="evidence" value="ECO:0007669"/>
    <property type="project" value="UniProtKB-UniRule"/>
</dbReference>
<organism evidence="14 15">
    <name type="scientific">Varroa destructor</name>
    <name type="common">Honeybee mite</name>
    <dbReference type="NCBI Taxonomy" id="109461"/>
    <lineage>
        <taxon>Eukaryota</taxon>
        <taxon>Metazoa</taxon>
        <taxon>Ecdysozoa</taxon>
        <taxon>Arthropoda</taxon>
        <taxon>Chelicerata</taxon>
        <taxon>Arachnida</taxon>
        <taxon>Acari</taxon>
        <taxon>Parasitiformes</taxon>
        <taxon>Mesostigmata</taxon>
        <taxon>Gamasina</taxon>
        <taxon>Dermanyssoidea</taxon>
        <taxon>Varroidae</taxon>
        <taxon>Varroa</taxon>
    </lineage>
</organism>
<keyword evidence="4 9" id="KW-0547">Nucleotide-binding</keyword>
<dbReference type="InterPro" id="IPR036855">
    <property type="entry name" value="Znf_CCCH_sf"/>
</dbReference>
<feature type="binding site" evidence="9">
    <location>
        <position position="367"/>
    </location>
    <ligand>
        <name>ATP</name>
        <dbReference type="ChEBI" id="CHEBI:30616"/>
    </ligand>
</feature>
<dbReference type="PROSITE" id="PS50103">
    <property type="entry name" value="ZF_C3H1"/>
    <property type="match status" value="1"/>
</dbReference>
<dbReference type="PROSITE" id="PS50011">
    <property type="entry name" value="PROTEIN_KINASE_DOM"/>
    <property type="match status" value="1"/>
</dbReference>
<dbReference type="SUPFAM" id="SSF56112">
    <property type="entry name" value="Protein kinase-like (PK-like)"/>
    <property type="match status" value="1"/>
</dbReference>
<dbReference type="Gene3D" id="4.10.1000.10">
    <property type="entry name" value="Zinc finger, CCCH-type"/>
    <property type="match status" value="1"/>
</dbReference>
<protein>
    <recommendedName>
        <fullName evidence="9">PAN2-PAN3 deadenylation complex subunit PAN3</fullName>
    </recommendedName>
    <alternativeName>
        <fullName evidence="9">PAB1P-dependent poly(A)-specific ribonuclease</fullName>
    </alternativeName>
    <alternativeName>
        <fullName evidence="9">Poly(A)-nuclease deadenylation complex subunit 3</fullName>
        <shortName evidence="9">PAN deadenylation complex subunit 3</shortName>
    </alternativeName>
</protein>
<sequence>MSSKSTAVCRYFASGGTCFYGNECQFIHGTPDRISNKQQQQQHGPPHQPPPPHSQQQHSQHHSSPHQQPNQGSNNDSLLSEEVLFTGYDLPAESKLSSYIATRMPKEAPLATSLSNLSMQDVNAQEFVPVSSRGSSSSLNNVSSQPMTHSLSAPIGAFSKSGPAGHLLRDRDSPDNSPVIARRSYIRNPSPLTVNGGEYATPTGMYQESLGGTTYFYQPAGGNGDENGGESTALGVTPDTAVAEMTTAATGGLATASGVPIASAPEMIPPAFHMFPGPPAHVEHMKPKANAPSFFMSDELRLELLSRAALLNSRVNAEFFPDLPQHIDAYTNICPLETQVNKSHCYGYVTSVYRATNVKTGLVYCLRRIHGFRLSSTKTIIEIIDHWKKIQHSNLVQLRELFTTKAFGDNSVVFVYDFFAGAQTMKQVYFNGLGASGAGNGSGASGAAGGYNTTPATHNGMGQQQAKNRVGGRGLQQHPDGSLRQGHGLLPESLIWTYVVQLSSALRTVHAANLAIRCLDPSKVLLSSAGKSRLRLNCAAIVDVITLDSAQAGGGAGNQRTAAMVHCYQKEDLAHLGRLILCLACNSSSAYQFVESSMELVTKNYSSDLRNLLVLLLSMPPRVSSINDVMPMIGARFYTQLDAAQMRGDVLEAELAKEVDSSRLFRLLVKLGAINERPELNIDTTWSETGDRYMLKLFRDFLFHQCTKEGQPWLDMAHVVQCLNKLDAGVEDKICLVSRDEQNVLVVSYAELKRCIESAFREIYDKMQ</sequence>
<keyword evidence="7 9" id="KW-0067">ATP-binding</keyword>
<keyword evidence="1 9" id="KW-0963">Cytoplasm</keyword>
<feature type="domain" description="Protein kinase" evidence="12">
    <location>
        <begin position="338"/>
        <end position="638"/>
    </location>
</feature>
<dbReference type="PANTHER" id="PTHR12272:SF11">
    <property type="entry name" value="PAN2-PAN3 DEADENYLATION COMPLEX SUBUNIT PAN3"/>
    <property type="match status" value="1"/>
</dbReference>
<feature type="domain" description="C3H1-type" evidence="13">
    <location>
        <begin position="3"/>
        <end position="31"/>
    </location>
</feature>
<dbReference type="GO" id="GO:0010606">
    <property type="term" value="P:positive regulation of cytoplasmic mRNA processing body assembly"/>
    <property type="evidence" value="ECO:0007669"/>
    <property type="project" value="UniProtKB-UniRule"/>
</dbReference>
<dbReference type="SMART" id="SM00356">
    <property type="entry name" value="ZnF_C3H1"/>
    <property type="match status" value="1"/>
</dbReference>
<evidence type="ECO:0000256" key="7">
    <source>
        <dbReference type="ARBA" id="ARBA00022840"/>
    </source>
</evidence>
<evidence type="ECO:0000256" key="2">
    <source>
        <dbReference type="ARBA" id="ARBA00022664"/>
    </source>
</evidence>
<keyword evidence="3 10" id="KW-0479">Metal-binding</keyword>
<feature type="region of interest" description="Disordered" evidence="11">
    <location>
        <begin position="154"/>
        <end position="184"/>
    </location>
</feature>
<evidence type="ECO:0000313" key="15">
    <source>
        <dbReference type="Proteomes" id="UP000594260"/>
    </source>
</evidence>
<comment type="subunit">
    <text evidence="9">Homodimer. Forms a heterotrimer with a catalytic subunit PAN2 to form the poly(A)-nuclease (PAN) deadenylation complex. Interacts (via PAM-2 motif) with poly(A)-binding protein (via PABC domain), conferring substrate specificity of the enzyme complex.</text>
</comment>
<comment type="function">
    <text evidence="9">Regulatory subunit of the poly(A)-nuclease (PAN) deadenylation complex, one of two cytoplasmic mRNA deadenylases involved in general and miRNA-mediated mRNA turnover. PAN specifically shortens poly(A) tails of RNA and the activity is stimulated by poly(A)-binding protein (PABP). PAN deadenylation is followed by rapid degradation of the shortened mRNA tails by the CCR4-NOT complex. Deadenylated mRNAs are then degraded by two alternative mechanisms, namely exosome-mediated 3'-5' exonucleolytic degradation, or deadenlyation-dependent mRNA decaping and subsequent 5'-3' exonucleolytic degradation by XRN1. PAN3 acts as a positive regulator for PAN activity, recruiting the catalytic subunit PAN2 to mRNA via its interaction with RNA and PABP, and to miRNA targets via its interaction with GW182 family proteins.</text>
</comment>
<evidence type="ECO:0000256" key="5">
    <source>
        <dbReference type="ARBA" id="ARBA00022771"/>
    </source>
</evidence>
<proteinExistence type="inferred from homology"/>
<feature type="compositionally biased region" description="Low complexity" evidence="11">
    <location>
        <begin position="65"/>
        <end position="74"/>
    </location>
</feature>
<dbReference type="HAMAP" id="MF_03181">
    <property type="entry name" value="PAN3"/>
    <property type="match status" value="1"/>
</dbReference>
<comment type="domain">
    <text evidence="9">Contains a pseudokinase domain. The protein kinase domain is predicted to be catalytically inactive because some of the residues important for catalytic activity are substituted and it lacks the equivalent of the binding site for a peptide substrate. However, it has retained an ATP-binding site and ATP-binding is required for mRNA degradation, stimulating the activity of the PAN2 nuclease in vitro. The nucleotide-binding site is juxtaposed to the RNase active site of PAN2 in the complex and may actually bind nucleosides of a poly(A) RNA rather than ATP, feeding the poly(A)-tail to the active site of the deadenylase and thus increasing the efficiency with which this distributive enzyme degrades oligo(A) RNAs.</text>
</comment>
<comment type="similarity">
    <text evidence="9">Belongs to the protein kinase superfamily. PAN3 family.</text>
</comment>
<dbReference type="Pfam" id="PF00642">
    <property type="entry name" value="zf-CCCH"/>
    <property type="match status" value="1"/>
</dbReference>
<keyword evidence="8 9" id="KW-0175">Coiled coil</keyword>
<feature type="compositionally biased region" description="Polar residues" evidence="11">
    <location>
        <begin position="451"/>
        <end position="467"/>
    </location>
</feature>
<comment type="domain">
    <text evidence="9">The N-terminal zinc finger binds to poly(A) RNA.</text>
</comment>
<feature type="binding site" evidence="9">
    <location>
        <begin position="417"/>
        <end position="424"/>
    </location>
    <ligand>
        <name>ATP</name>
        <dbReference type="ChEBI" id="CHEBI:30616"/>
    </ligand>
</feature>
<keyword evidence="6 10" id="KW-0862">Zinc</keyword>
<evidence type="ECO:0000256" key="1">
    <source>
        <dbReference type="ARBA" id="ARBA00022490"/>
    </source>
</evidence>
<dbReference type="GO" id="GO:0000932">
    <property type="term" value="C:P-body"/>
    <property type="evidence" value="ECO:0007669"/>
    <property type="project" value="UniProtKB-SubCell"/>
</dbReference>
<evidence type="ECO:0000256" key="4">
    <source>
        <dbReference type="ARBA" id="ARBA00022741"/>
    </source>
</evidence>
<dbReference type="SUPFAM" id="SSF90229">
    <property type="entry name" value="CCCH zinc finger"/>
    <property type="match status" value="1"/>
</dbReference>
<dbReference type="Pfam" id="PF18101">
    <property type="entry name" value="Pan3_CK"/>
    <property type="match status" value="1"/>
</dbReference>
<comment type="domain">
    <text evidence="9">The pseudokinase domain, the coiled-coil (CC), and C-terminal knob domain (CK) form a structural unit (PKC) that forms an extensive high-affinity interaction surface for PAN2.</text>
</comment>
<reference evidence="14" key="1">
    <citation type="submission" date="2021-01" db="UniProtKB">
        <authorList>
            <consortium name="EnsemblMetazoa"/>
        </authorList>
    </citation>
    <scope>IDENTIFICATION</scope>
</reference>
<dbReference type="GO" id="GO:0031251">
    <property type="term" value="C:PAN complex"/>
    <property type="evidence" value="ECO:0007669"/>
    <property type="project" value="UniProtKB-UniRule"/>
</dbReference>
<dbReference type="PANTHER" id="PTHR12272">
    <property type="entry name" value="DEADENYLATION COMPLEX SUBUNIT PAN3"/>
    <property type="match status" value="1"/>
</dbReference>
<dbReference type="GO" id="GO:0006397">
    <property type="term" value="P:mRNA processing"/>
    <property type="evidence" value="ECO:0007669"/>
    <property type="project" value="UniProtKB-KW"/>
</dbReference>
<dbReference type="InterPro" id="IPR041332">
    <property type="entry name" value="Pan3_CK"/>
</dbReference>
<evidence type="ECO:0000259" key="13">
    <source>
        <dbReference type="PROSITE" id="PS50103"/>
    </source>
</evidence>
<evidence type="ECO:0000313" key="14">
    <source>
        <dbReference type="EnsemblMetazoa" id="XP_022651278"/>
    </source>
</evidence>
<dbReference type="FunFam" id="1.10.287.3700:FF:000001">
    <property type="entry name" value="PAN2-PAN3 deadenylation complex subunit PAN3"/>
    <property type="match status" value="1"/>
</dbReference>
<evidence type="ECO:0000259" key="12">
    <source>
        <dbReference type="PROSITE" id="PS50011"/>
    </source>
</evidence>
<evidence type="ECO:0000256" key="6">
    <source>
        <dbReference type="ARBA" id="ARBA00022833"/>
    </source>
</evidence>
<feature type="coiled-coil region" evidence="9">
    <location>
        <begin position="635"/>
        <end position="673"/>
    </location>
</feature>
<dbReference type="InterPro" id="IPR000719">
    <property type="entry name" value="Prot_kinase_dom"/>
</dbReference>
<dbReference type="EnsemblMetazoa" id="XM_022795543">
    <property type="protein sequence ID" value="XP_022651278"/>
    <property type="gene ID" value="LOC111246252"/>
</dbReference>
<keyword evidence="2 9" id="KW-0507">mRNA processing</keyword>
<feature type="binding site" evidence="9">
    <location>
        <begin position="522"/>
        <end position="523"/>
    </location>
    <ligand>
        <name>ATP</name>
        <dbReference type="ChEBI" id="CHEBI:30616"/>
    </ligand>
</feature>
<evidence type="ECO:0000256" key="9">
    <source>
        <dbReference type="HAMAP-Rule" id="MF_03181"/>
    </source>
</evidence>
<keyword evidence="15" id="KW-1185">Reference proteome</keyword>
<dbReference type="GO" id="GO:0008143">
    <property type="term" value="F:poly(A) binding"/>
    <property type="evidence" value="ECO:0007669"/>
    <property type="project" value="TreeGrafter"/>
</dbReference>
<accession>A0A7M7JFB4</accession>
<dbReference type="InterPro" id="IPR000571">
    <property type="entry name" value="Znf_CCCH"/>
</dbReference>
<dbReference type="GO" id="GO:0008270">
    <property type="term" value="F:zinc ion binding"/>
    <property type="evidence" value="ECO:0007669"/>
    <property type="project" value="UniProtKB-KW"/>
</dbReference>
<feature type="zinc finger region" description="C3H1-type" evidence="10">
    <location>
        <begin position="3"/>
        <end position="31"/>
    </location>
</feature>
<name>A0A7M7JFB4_VARDE</name>
<dbReference type="Gene3D" id="1.10.510.10">
    <property type="entry name" value="Transferase(Phosphotransferase) domain 1"/>
    <property type="match status" value="1"/>
</dbReference>
<dbReference type="GO" id="GO:0004672">
    <property type="term" value="F:protein kinase activity"/>
    <property type="evidence" value="ECO:0007669"/>
    <property type="project" value="InterPro"/>
</dbReference>
<keyword evidence="5 10" id="KW-0863">Zinc-finger</keyword>
<evidence type="ECO:0000256" key="3">
    <source>
        <dbReference type="ARBA" id="ARBA00022723"/>
    </source>
</evidence>
<dbReference type="Proteomes" id="UP000594260">
    <property type="component" value="Unplaced"/>
</dbReference>
<feature type="region of interest" description="Disordered" evidence="11">
    <location>
        <begin position="34"/>
        <end position="76"/>
    </location>
</feature>
<evidence type="ECO:0000256" key="10">
    <source>
        <dbReference type="PROSITE-ProRule" id="PRU00723"/>
    </source>
</evidence>
<dbReference type="GO" id="GO:0000289">
    <property type="term" value="P:nuclear-transcribed mRNA poly(A) tail shortening"/>
    <property type="evidence" value="ECO:0007669"/>
    <property type="project" value="UniProtKB-UniRule"/>
</dbReference>
<comment type="subcellular location">
    <subcellularLocation>
        <location evidence="9">Cytoplasm</location>
        <location evidence="9">P-body</location>
    </subcellularLocation>
</comment>
<evidence type="ECO:0000256" key="8">
    <source>
        <dbReference type="ARBA" id="ARBA00023054"/>
    </source>
</evidence>
<feature type="region of interest" description="Disordered" evidence="11">
    <location>
        <begin position="449"/>
        <end position="483"/>
    </location>
</feature>